<feature type="compositionally biased region" description="Polar residues" evidence="3">
    <location>
        <begin position="54"/>
        <end position="63"/>
    </location>
</feature>
<feature type="region of interest" description="Disordered" evidence="3">
    <location>
        <begin position="1"/>
        <end position="84"/>
    </location>
</feature>
<evidence type="ECO:0000256" key="1">
    <source>
        <dbReference type="ARBA" id="ARBA00022441"/>
    </source>
</evidence>
<accession>A0AA88KED1</accession>
<keyword evidence="1" id="KW-0880">Kelch repeat</keyword>
<evidence type="ECO:0000313" key="4">
    <source>
        <dbReference type="EMBL" id="KAG2374913.1"/>
    </source>
</evidence>
<name>A0AA88KED1_NAELO</name>
<protein>
    <recommendedName>
        <fullName evidence="6">Kelch repeat-containing protein</fullName>
    </recommendedName>
</protein>
<evidence type="ECO:0008006" key="6">
    <source>
        <dbReference type="Google" id="ProtNLM"/>
    </source>
</evidence>
<gene>
    <name evidence="4" type="ORF">C9374_010287</name>
</gene>
<dbReference type="GeneID" id="68102741"/>
<dbReference type="EMBL" id="PYSW02000041">
    <property type="protein sequence ID" value="KAG2374913.1"/>
    <property type="molecule type" value="Genomic_DNA"/>
</dbReference>
<dbReference type="Proteomes" id="UP000816034">
    <property type="component" value="Unassembled WGS sequence"/>
</dbReference>
<feature type="compositionally biased region" description="Polar residues" evidence="3">
    <location>
        <begin position="1"/>
        <end position="18"/>
    </location>
</feature>
<dbReference type="InterPro" id="IPR015915">
    <property type="entry name" value="Kelch-typ_b-propeller"/>
</dbReference>
<comment type="caution">
    <text evidence="4">The sequence shown here is derived from an EMBL/GenBank/DDBJ whole genome shotgun (WGS) entry which is preliminary data.</text>
</comment>
<evidence type="ECO:0000313" key="5">
    <source>
        <dbReference type="Proteomes" id="UP000816034"/>
    </source>
</evidence>
<dbReference type="Pfam" id="PF24681">
    <property type="entry name" value="Kelch_KLHDC2_KLHL20_DRC7"/>
    <property type="match status" value="1"/>
</dbReference>
<dbReference type="PANTHER" id="PTHR46093">
    <property type="entry name" value="ACYL-COA-BINDING DOMAIN-CONTAINING PROTEIN 5"/>
    <property type="match status" value="1"/>
</dbReference>
<reference evidence="4 5" key="1">
    <citation type="journal article" date="2018" name="BMC Genomics">
        <title>The genome of Naegleria lovaniensis, the basis for a comparative approach to unravel pathogenicity factors of the human pathogenic amoeba N. fowleri.</title>
        <authorList>
            <person name="Liechti N."/>
            <person name="Schurch N."/>
            <person name="Bruggmann R."/>
            <person name="Wittwer M."/>
        </authorList>
    </citation>
    <scope>NUCLEOTIDE SEQUENCE [LARGE SCALE GENOMIC DNA]</scope>
    <source>
        <strain evidence="4 5">ATCC 30569</strain>
    </source>
</reference>
<evidence type="ECO:0000256" key="3">
    <source>
        <dbReference type="SAM" id="MobiDB-lite"/>
    </source>
</evidence>
<organism evidence="4 5">
    <name type="scientific">Naegleria lovaniensis</name>
    <name type="common">Amoeba</name>
    <dbReference type="NCBI Taxonomy" id="51637"/>
    <lineage>
        <taxon>Eukaryota</taxon>
        <taxon>Discoba</taxon>
        <taxon>Heterolobosea</taxon>
        <taxon>Tetramitia</taxon>
        <taxon>Eutetramitia</taxon>
        <taxon>Vahlkampfiidae</taxon>
        <taxon>Naegleria</taxon>
    </lineage>
</organism>
<dbReference type="Gene3D" id="2.120.10.80">
    <property type="entry name" value="Kelch-type beta propeller"/>
    <property type="match status" value="1"/>
</dbReference>
<dbReference type="SUPFAM" id="SSF117281">
    <property type="entry name" value="Kelch motif"/>
    <property type="match status" value="1"/>
</dbReference>
<proteinExistence type="predicted"/>
<dbReference type="RefSeq" id="XP_044544087.1">
    <property type="nucleotide sequence ID" value="XM_044685814.1"/>
</dbReference>
<sequence>MSSSLFPQNSHISRSEYASSPPRKYSSLYGESTSKKGVLSVTMLSSNEEDKSELTLNQSSSLETESKKSVGTVRSSSPRSPRVCSNFKTKITLRKKIPDNQNPPKRKGHTLTEWKNKLYLFGGYQGFHSNDLWILDANKWKKVEVQGVLPHKRSSHSAVIYKNHLVIFGGDKGNELLNDIWILDLAKEAEDMRWKKIVSKNTPPKPRYAHNAVIMNEKMILFGGYGGEYLNDMFEFDFKTLMWSQIHTFLSPPARCHFSLVAFSENNNLPNILVMYGGSNGESLNDVWVFDGNWICIQKPKDTSWLNNETPSPRSKHAAVKISSNTMIVYGEWWDYLRTTFFGLSLF</sequence>
<dbReference type="PANTHER" id="PTHR46093:SF18">
    <property type="entry name" value="FIBRONECTIN TYPE-III DOMAIN-CONTAINING PROTEIN"/>
    <property type="match status" value="1"/>
</dbReference>
<keyword evidence="2" id="KW-0677">Repeat</keyword>
<dbReference type="AlphaFoldDB" id="A0AA88KED1"/>
<keyword evidence="5" id="KW-1185">Reference proteome</keyword>
<evidence type="ECO:0000256" key="2">
    <source>
        <dbReference type="ARBA" id="ARBA00022737"/>
    </source>
</evidence>